<dbReference type="InParanoid" id="A0A1X7UJZ2"/>
<accession>A0A1X7UJZ2</accession>
<name>A0A1X7UJZ2_AMPQE</name>
<dbReference type="AlphaFoldDB" id="A0A1X7UJZ2"/>
<organism evidence="1">
    <name type="scientific">Amphimedon queenslandica</name>
    <name type="common">Sponge</name>
    <dbReference type="NCBI Taxonomy" id="400682"/>
    <lineage>
        <taxon>Eukaryota</taxon>
        <taxon>Metazoa</taxon>
        <taxon>Porifera</taxon>
        <taxon>Demospongiae</taxon>
        <taxon>Heteroscleromorpha</taxon>
        <taxon>Haplosclerida</taxon>
        <taxon>Niphatidae</taxon>
        <taxon>Amphimedon</taxon>
    </lineage>
</organism>
<sequence length="41" mass="4901">MTSLLADKQSSRVYILYVCTHHLDNRKLSLLYMWFNNPSIQ</sequence>
<evidence type="ECO:0000313" key="1">
    <source>
        <dbReference type="EnsemblMetazoa" id="Aqu2.1.28068_001"/>
    </source>
</evidence>
<dbReference type="EnsemblMetazoa" id="Aqu2.1.28068_001">
    <property type="protein sequence ID" value="Aqu2.1.28068_001"/>
    <property type="gene ID" value="Aqu2.1.28068"/>
</dbReference>
<proteinExistence type="predicted"/>
<protein>
    <submittedName>
        <fullName evidence="1">Uncharacterized protein</fullName>
    </submittedName>
</protein>
<reference evidence="1" key="1">
    <citation type="submission" date="2017-05" db="UniProtKB">
        <authorList>
            <consortium name="EnsemblMetazoa"/>
        </authorList>
    </citation>
    <scope>IDENTIFICATION</scope>
</reference>